<dbReference type="Pfam" id="PF20050">
    <property type="entry name" value="DUF6452"/>
    <property type="match status" value="1"/>
</dbReference>
<dbReference type="AlphaFoldDB" id="A0A9W6EWN2"/>
<dbReference type="InterPro" id="IPR045607">
    <property type="entry name" value="DUF6452"/>
</dbReference>
<dbReference type="RefSeq" id="WP_281755018.1">
    <property type="nucleotide sequence ID" value="NZ_BRVP01000015.1"/>
</dbReference>
<sequence length="169" mass="18634">MKNKIVPILAAIASIFIFGGCEKDDICTDAVTPSLIIKFYDDTSLSDIKTVTELRVYGVGNEDEMIIDRVSNLDSILVPLKTLENTTSFVLISNSGDDDTTGEEVGNIDTISFNYVTNEIYVSRACGYKVNYSQLSSTITDDGDNWITSISIENNEVVDENQAHVSIYH</sequence>
<evidence type="ECO:0000313" key="1">
    <source>
        <dbReference type="EMBL" id="GLB53243.1"/>
    </source>
</evidence>
<reference evidence="1" key="1">
    <citation type="submission" date="2022-07" db="EMBL/GenBank/DDBJ databases">
        <title>Taxonomy of Novel Oxalotrophic and Methylotrophic Bacteria.</title>
        <authorList>
            <person name="Sahin N."/>
            <person name="Tani A."/>
        </authorList>
    </citation>
    <scope>NUCLEOTIDE SEQUENCE</scope>
    <source>
        <strain evidence="1">AM327</strain>
    </source>
</reference>
<comment type="caution">
    <text evidence="1">The sequence shown here is derived from an EMBL/GenBank/DDBJ whole genome shotgun (WGS) entry which is preliminary data.</text>
</comment>
<accession>A0A9W6EWN2</accession>
<gene>
    <name evidence="1" type="ORF">NBRC110019_22830</name>
</gene>
<organism evidence="1 2">
    <name type="scientific">Neptunitalea chrysea</name>
    <dbReference type="NCBI Taxonomy" id="1647581"/>
    <lineage>
        <taxon>Bacteria</taxon>
        <taxon>Pseudomonadati</taxon>
        <taxon>Bacteroidota</taxon>
        <taxon>Flavobacteriia</taxon>
        <taxon>Flavobacteriales</taxon>
        <taxon>Flavobacteriaceae</taxon>
        <taxon>Neptunitalea</taxon>
    </lineage>
</organism>
<evidence type="ECO:0000313" key="2">
    <source>
        <dbReference type="Proteomes" id="UP001143545"/>
    </source>
</evidence>
<name>A0A9W6EWN2_9FLAO</name>
<evidence type="ECO:0008006" key="3">
    <source>
        <dbReference type="Google" id="ProtNLM"/>
    </source>
</evidence>
<dbReference type="EMBL" id="BRVP01000015">
    <property type="protein sequence ID" value="GLB53243.1"/>
    <property type="molecule type" value="Genomic_DNA"/>
</dbReference>
<protein>
    <recommendedName>
        <fullName evidence="3">Lipoprotein</fullName>
    </recommendedName>
</protein>
<keyword evidence="2" id="KW-1185">Reference proteome</keyword>
<dbReference type="Proteomes" id="UP001143545">
    <property type="component" value="Unassembled WGS sequence"/>
</dbReference>
<dbReference type="PROSITE" id="PS51257">
    <property type="entry name" value="PROKAR_LIPOPROTEIN"/>
    <property type="match status" value="1"/>
</dbReference>
<proteinExistence type="predicted"/>